<keyword evidence="3" id="KW-1185">Reference proteome</keyword>
<evidence type="ECO:0000259" key="1">
    <source>
        <dbReference type="PROSITE" id="PS50822"/>
    </source>
</evidence>
<dbReference type="PANTHER" id="PTHR22891">
    <property type="entry name" value="EUKARYOTIC TRANSLATION INITIATION FACTOR 2C"/>
    <property type="match status" value="1"/>
</dbReference>
<dbReference type="GO" id="GO:0003676">
    <property type="term" value="F:nucleic acid binding"/>
    <property type="evidence" value="ECO:0007669"/>
    <property type="project" value="InterPro"/>
</dbReference>
<protein>
    <recommendedName>
        <fullName evidence="1">Piwi domain-containing protein</fullName>
    </recommendedName>
</protein>
<dbReference type="AlphaFoldDB" id="A0AAP0N6V4"/>
<dbReference type="EMBL" id="JBBPBK010000016">
    <property type="protein sequence ID" value="KAK9267580.1"/>
    <property type="molecule type" value="Genomic_DNA"/>
</dbReference>
<proteinExistence type="predicted"/>
<organism evidence="2 3">
    <name type="scientific">Liquidambar formosana</name>
    <name type="common">Formosan gum</name>
    <dbReference type="NCBI Taxonomy" id="63359"/>
    <lineage>
        <taxon>Eukaryota</taxon>
        <taxon>Viridiplantae</taxon>
        <taxon>Streptophyta</taxon>
        <taxon>Embryophyta</taxon>
        <taxon>Tracheophyta</taxon>
        <taxon>Spermatophyta</taxon>
        <taxon>Magnoliopsida</taxon>
        <taxon>eudicotyledons</taxon>
        <taxon>Gunneridae</taxon>
        <taxon>Pentapetalae</taxon>
        <taxon>Saxifragales</taxon>
        <taxon>Altingiaceae</taxon>
        <taxon>Liquidambar</taxon>
    </lineage>
</organism>
<dbReference type="SMART" id="SM00950">
    <property type="entry name" value="Piwi"/>
    <property type="match status" value="1"/>
</dbReference>
<evidence type="ECO:0000313" key="2">
    <source>
        <dbReference type="EMBL" id="KAK9267580.1"/>
    </source>
</evidence>
<dbReference type="Gene3D" id="3.40.50.2300">
    <property type="match status" value="1"/>
</dbReference>
<dbReference type="Proteomes" id="UP001415857">
    <property type="component" value="Unassembled WGS sequence"/>
</dbReference>
<accession>A0AAP0N6V4</accession>
<gene>
    <name evidence="2" type="ORF">L1049_010008</name>
</gene>
<dbReference type="PROSITE" id="PS50822">
    <property type="entry name" value="PIWI"/>
    <property type="match status" value="1"/>
</dbReference>
<reference evidence="2 3" key="1">
    <citation type="journal article" date="2024" name="Plant J.">
        <title>Genome sequences and population genomics reveal climatic adaptation and genomic divergence between two closely related sweetgum species.</title>
        <authorList>
            <person name="Xu W.Q."/>
            <person name="Ren C.Q."/>
            <person name="Zhang X.Y."/>
            <person name="Comes H.P."/>
            <person name="Liu X.H."/>
            <person name="Li Y.G."/>
            <person name="Kettle C.J."/>
            <person name="Jalonen R."/>
            <person name="Gaisberger H."/>
            <person name="Ma Y.Z."/>
            <person name="Qiu Y.X."/>
        </authorList>
    </citation>
    <scope>NUCLEOTIDE SEQUENCE [LARGE SCALE GENOMIC DNA]</scope>
    <source>
        <strain evidence="2">Hangzhou</strain>
    </source>
</reference>
<dbReference type="SUPFAM" id="SSF53098">
    <property type="entry name" value="Ribonuclease H-like"/>
    <property type="match status" value="1"/>
</dbReference>
<dbReference type="InterPro" id="IPR003165">
    <property type="entry name" value="Piwi"/>
</dbReference>
<comment type="caution">
    <text evidence="2">The sequence shown here is derived from an EMBL/GenBank/DDBJ whole genome shotgun (WGS) entry which is preliminary data.</text>
</comment>
<name>A0AAP0N6V4_LIQFO</name>
<dbReference type="InterPro" id="IPR012337">
    <property type="entry name" value="RNaseH-like_sf"/>
</dbReference>
<evidence type="ECO:0000313" key="3">
    <source>
        <dbReference type="Proteomes" id="UP001415857"/>
    </source>
</evidence>
<dbReference type="InterPro" id="IPR036397">
    <property type="entry name" value="RNaseH_sf"/>
</dbReference>
<feature type="domain" description="Piwi" evidence="1">
    <location>
        <begin position="146"/>
        <end position="377"/>
    </location>
</feature>
<sequence length="429" mass="47414">MLATTRAASRSSSVSMGSFNVPIQVEEILVGAKIKLTYRGYPKISTIKGISIQKASQLKKVKNSGESCVNPEFGIQFADKPTLVEAQVLPPPRLKYRDTAGQVINVDPRQGYWETVDKIWYLSVLLKECPLWNLKEMGGQGEQLQLLIVVLPDSSGSYGIIKRVCETKLGIISQCCMPTKVHNQPKQYLENLALKINVKVGGQNTVLFDNFPLISDHPTIIFGADVTHPNNRDGSSFSIAARGVYSEQSGGKEIIEDLYKLIQDPLTGEISPGGMVRELLLVFLKINKFKPERIIFYRDGGSQHQFLQVLTHEVTAIQKACSSIQEGYQPPITFVVGVKRHHMCFFPENEEGNISAGTIIDTQSCHPTGYDFYLNSHPVIEEKSSIQVSKPQIGDDSGARSEDVRYGRAGGAGIKGGCHRFLILLDGRF</sequence>
<dbReference type="Gene3D" id="3.30.420.10">
    <property type="entry name" value="Ribonuclease H-like superfamily/Ribonuclease H"/>
    <property type="match status" value="1"/>
</dbReference>
<dbReference type="Pfam" id="PF02171">
    <property type="entry name" value="Piwi"/>
    <property type="match status" value="1"/>
</dbReference>